<keyword evidence="3" id="KW-0479">Metal-binding</keyword>
<dbReference type="InterPro" id="IPR029035">
    <property type="entry name" value="DHS-like_NAD/FAD-binding_dom"/>
</dbReference>
<keyword evidence="7" id="KW-1185">Reference proteome</keyword>
<dbReference type="Pfam" id="PF02146">
    <property type="entry name" value="SIR2"/>
    <property type="match status" value="1"/>
</dbReference>
<feature type="active site" description="Proton acceptor" evidence="3">
    <location>
        <position position="244"/>
    </location>
</feature>
<evidence type="ECO:0000313" key="6">
    <source>
        <dbReference type="EMBL" id="KAJ8306446.1"/>
    </source>
</evidence>
<keyword evidence="1" id="KW-0808">Transferase</keyword>
<dbReference type="SUPFAM" id="SSF52467">
    <property type="entry name" value="DHS-like NAD/FAD-binding domain"/>
    <property type="match status" value="1"/>
</dbReference>
<gene>
    <name evidence="6" type="ORF">KUTeg_016991</name>
</gene>
<dbReference type="InterPro" id="IPR026590">
    <property type="entry name" value="Ssirtuin_cat_dom"/>
</dbReference>
<feature type="domain" description="Deacetylase sirtuin-type" evidence="5">
    <location>
        <begin position="98"/>
        <end position="423"/>
    </location>
</feature>
<accession>A0ABQ9ERA9</accession>
<dbReference type="Gene3D" id="3.40.50.1220">
    <property type="entry name" value="TPP-binding domain"/>
    <property type="match status" value="1"/>
</dbReference>
<organism evidence="6 7">
    <name type="scientific">Tegillarca granosa</name>
    <name type="common">Malaysian cockle</name>
    <name type="synonym">Anadara granosa</name>
    <dbReference type="NCBI Taxonomy" id="220873"/>
    <lineage>
        <taxon>Eukaryota</taxon>
        <taxon>Metazoa</taxon>
        <taxon>Spiralia</taxon>
        <taxon>Lophotrochozoa</taxon>
        <taxon>Mollusca</taxon>
        <taxon>Bivalvia</taxon>
        <taxon>Autobranchia</taxon>
        <taxon>Pteriomorphia</taxon>
        <taxon>Arcoida</taxon>
        <taxon>Arcoidea</taxon>
        <taxon>Arcidae</taxon>
        <taxon>Tegillarca</taxon>
    </lineage>
</organism>
<evidence type="ECO:0000256" key="3">
    <source>
        <dbReference type="PROSITE-ProRule" id="PRU00236"/>
    </source>
</evidence>
<keyword evidence="3" id="KW-0862">Zinc</keyword>
<name>A0ABQ9ERA9_TEGGR</name>
<protein>
    <recommendedName>
        <fullName evidence="5">Deacetylase sirtuin-type domain-containing protein</fullName>
    </recommendedName>
</protein>
<dbReference type="InterPro" id="IPR003000">
    <property type="entry name" value="Sirtuin"/>
</dbReference>
<keyword evidence="2" id="KW-0520">NAD</keyword>
<dbReference type="Proteomes" id="UP001217089">
    <property type="component" value="Unassembled WGS sequence"/>
</dbReference>
<dbReference type="PROSITE" id="PS50305">
    <property type="entry name" value="SIRTUIN"/>
    <property type="match status" value="1"/>
</dbReference>
<feature type="binding site" evidence="3">
    <location>
        <position position="255"/>
    </location>
    <ligand>
        <name>Zn(2+)</name>
        <dbReference type="ChEBI" id="CHEBI:29105"/>
    </ligand>
</feature>
<dbReference type="PANTHER" id="PTHR11085">
    <property type="entry name" value="NAD-DEPENDENT PROTEIN DEACYLASE SIRTUIN-5, MITOCHONDRIAL-RELATED"/>
    <property type="match status" value="1"/>
</dbReference>
<sequence length="445" mass="50652">MELQCHLKVCKESLKVNERERVEVKTVLPTGGLNASKTQTFRVLWKNNGEAVFHKDCWTSLLKAATARKKYKDLPDLTVEEKVLVKEAAKTAEFFYSMSGMKEEAKRVVEMIRKSEFCVVFTGAGISTSAGIGDYRGKSGKWTEMDQNAVNMDSLFGEESTCTYSTEIGPPTKKAKTDSEQSDDLESDDEEDDGVPYESLRPTYTHEALQKLIEIGHVKHIISQNGDGLHTLSGVSYDKISELHGNVFIEKCGKCGERFERDFYVMDDVCSQYYEELEDYGKTNIIKPKHAKQCELCNLSHRTGRKCSKNGCKGYLIDTIINFRDNLEEEILNQAENISEQCDLMICLGSTLTVTPACDLVEMIKIPQRLVICNRQKTEKDNVCLEKDKKGITLGSRIFGDCDTFMREIMKNIMPSKDLEKWEASRNDRMKIYDTKRNTDIKRIL</sequence>
<feature type="compositionally biased region" description="Acidic residues" evidence="4">
    <location>
        <begin position="180"/>
        <end position="195"/>
    </location>
</feature>
<feature type="binding site" evidence="3">
    <location>
        <position position="252"/>
    </location>
    <ligand>
        <name>Zn(2+)</name>
        <dbReference type="ChEBI" id="CHEBI:29105"/>
    </ligand>
</feature>
<feature type="region of interest" description="Disordered" evidence="4">
    <location>
        <begin position="163"/>
        <end position="197"/>
    </location>
</feature>
<comment type="caution">
    <text evidence="6">The sequence shown here is derived from an EMBL/GenBank/DDBJ whole genome shotgun (WGS) entry which is preliminary data.</text>
</comment>
<dbReference type="PANTHER" id="PTHR11085:SF10">
    <property type="entry name" value="NAD-DEPENDENT PROTEIN DEACYLASE SIRTUIN-5, MITOCHONDRIAL-RELATED"/>
    <property type="match status" value="1"/>
</dbReference>
<evidence type="ECO:0000256" key="2">
    <source>
        <dbReference type="ARBA" id="ARBA00023027"/>
    </source>
</evidence>
<reference evidence="6 7" key="1">
    <citation type="submission" date="2022-12" db="EMBL/GenBank/DDBJ databases">
        <title>Chromosome-level genome of Tegillarca granosa.</title>
        <authorList>
            <person name="Kim J."/>
        </authorList>
    </citation>
    <scope>NUCLEOTIDE SEQUENCE [LARGE SCALE GENOMIC DNA]</scope>
    <source>
        <strain evidence="6">Teg-2019</strain>
        <tissue evidence="6">Adductor muscle</tissue>
    </source>
</reference>
<evidence type="ECO:0000256" key="1">
    <source>
        <dbReference type="ARBA" id="ARBA00022679"/>
    </source>
</evidence>
<evidence type="ECO:0000313" key="7">
    <source>
        <dbReference type="Proteomes" id="UP001217089"/>
    </source>
</evidence>
<proteinExistence type="predicted"/>
<feature type="binding site" evidence="3">
    <location>
        <position position="312"/>
    </location>
    <ligand>
        <name>Zn(2+)</name>
        <dbReference type="ChEBI" id="CHEBI:29105"/>
    </ligand>
</feature>
<evidence type="ECO:0000256" key="4">
    <source>
        <dbReference type="SAM" id="MobiDB-lite"/>
    </source>
</evidence>
<dbReference type="EMBL" id="JARBDR010000813">
    <property type="protein sequence ID" value="KAJ8306446.1"/>
    <property type="molecule type" value="Genomic_DNA"/>
</dbReference>
<dbReference type="Gene3D" id="2.20.28.200">
    <property type="match status" value="1"/>
</dbReference>
<dbReference type="InterPro" id="IPR050134">
    <property type="entry name" value="NAD-dep_sirtuin_deacylases"/>
</dbReference>
<feature type="binding site" evidence="3">
    <location>
        <position position="307"/>
    </location>
    <ligand>
        <name>Zn(2+)</name>
        <dbReference type="ChEBI" id="CHEBI:29105"/>
    </ligand>
</feature>
<evidence type="ECO:0000259" key="5">
    <source>
        <dbReference type="PROSITE" id="PS50305"/>
    </source>
</evidence>